<keyword evidence="3" id="KW-0238">DNA-binding</keyword>
<evidence type="ECO:0000256" key="2">
    <source>
        <dbReference type="ARBA" id="ARBA00023015"/>
    </source>
</evidence>
<keyword evidence="7" id="KW-1185">Reference proteome</keyword>
<protein>
    <submittedName>
        <fullName evidence="6">LysR family transcriptional regulator</fullName>
    </submittedName>
</protein>
<dbReference type="Pfam" id="PF03466">
    <property type="entry name" value="LysR_substrate"/>
    <property type="match status" value="1"/>
</dbReference>
<feature type="domain" description="HTH lysR-type" evidence="5">
    <location>
        <begin position="1"/>
        <end position="59"/>
    </location>
</feature>
<dbReference type="InterPro" id="IPR036388">
    <property type="entry name" value="WH-like_DNA-bd_sf"/>
</dbReference>
<dbReference type="OrthoDB" id="6428912at2"/>
<evidence type="ECO:0000256" key="3">
    <source>
        <dbReference type="ARBA" id="ARBA00023125"/>
    </source>
</evidence>
<dbReference type="Gene3D" id="3.40.190.290">
    <property type="match status" value="1"/>
</dbReference>
<keyword evidence="4" id="KW-0804">Transcription</keyword>
<dbReference type="GO" id="GO:0006351">
    <property type="term" value="P:DNA-templated transcription"/>
    <property type="evidence" value="ECO:0007669"/>
    <property type="project" value="TreeGrafter"/>
</dbReference>
<sequence length="302" mass="34160">MDRFTSMSVFVAVVEKGSFVAAAEAMKISPTMVGKHISALEHALKTKLLIRTTRRQGLTEAGQLYYQHSRRIVDDIAKVETLVHSLKTTPTGRLKITAPYAFGNHILIPLISQFLALYPEINIEIELADRKVNLIEEGFDFAFRIGEIIDERLVAKALPDYEMVLAATPEYLKKHGTPDTPEALRHHNCLGYNQHQSEKLWQSIGITPNEGESLPSRLVINSGEGARQAALMNFTIVLQSKVILEQDLLNGRLVRVLPELSLPSYPMHMVYLPQKEMPLKTEAFISFMMEKLWQRLMTLSHL</sequence>
<evidence type="ECO:0000259" key="5">
    <source>
        <dbReference type="PROSITE" id="PS50931"/>
    </source>
</evidence>
<dbReference type="SUPFAM" id="SSF53850">
    <property type="entry name" value="Periplasmic binding protein-like II"/>
    <property type="match status" value="1"/>
</dbReference>
<dbReference type="KEGG" id="prag:EKN56_19170"/>
<dbReference type="PROSITE" id="PS50931">
    <property type="entry name" value="HTH_LYSR"/>
    <property type="match status" value="1"/>
</dbReference>
<dbReference type="InterPro" id="IPR058163">
    <property type="entry name" value="LysR-type_TF_proteobact-type"/>
</dbReference>
<gene>
    <name evidence="6" type="ORF">EKN56_19170</name>
</gene>
<organism evidence="6 7">
    <name type="scientific">Limnobaculum zhutongyuii</name>
    <dbReference type="NCBI Taxonomy" id="2498113"/>
    <lineage>
        <taxon>Bacteria</taxon>
        <taxon>Pseudomonadati</taxon>
        <taxon>Pseudomonadota</taxon>
        <taxon>Gammaproteobacteria</taxon>
        <taxon>Enterobacterales</taxon>
        <taxon>Budviciaceae</taxon>
        <taxon>Limnobaculum</taxon>
    </lineage>
</organism>
<dbReference type="InterPro" id="IPR036390">
    <property type="entry name" value="WH_DNA-bd_sf"/>
</dbReference>
<dbReference type="AlphaFoldDB" id="A0A411WQP6"/>
<evidence type="ECO:0000256" key="1">
    <source>
        <dbReference type="ARBA" id="ARBA00009437"/>
    </source>
</evidence>
<evidence type="ECO:0000256" key="4">
    <source>
        <dbReference type="ARBA" id="ARBA00023163"/>
    </source>
</evidence>
<keyword evidence="2" id="KW-0805">Transcription regulation</keyword>
<dbReference type="Pfam" id="PF00126">
    <property type="entry name" value="HTH_1"/>
    <property type="match status" value="1"/>
</dbReference>
<dbReference type="GO" id="GO:0003700">
    <property type="term" value="F:DNA-binding transcription factor activity"/>
    <property type="evidence" value="ECO:0007669"/>
    <property type="project" value="InterPro"/>
</dbReference>
<dbReference type="Gene3D" id="1.10.10.10">
    <property type="entry name" value="Winged helix-like DNA-binding domain superfamily/Winged helix DNA-binding domain"/>
    <property type="match status" value="1"/>
</dbReference>
<comment type="similarity">
    <text evidence="1">Belongs to the LysR transcriptional regulatory family.</text>
</comment>
<accession>A0A411WQP6</accession>
<dbReference type="GO" id="GO:0043565">
    <property type="term" value="F:sequence-specific DNA binding"/>
    <property type="evidence" value="ECO:0007669"/>
    <property type="project" value="TreeGrafter"/>
</dbReference>
<dbReference type="Proteomes" id="UP000293154">
    <property type="component" value="Chromosome"/>
</dbReference>
<dbReference type="FunFam" id="1.10.10.10:FF:000001">
    <property type="entry name" value="LysR family transcriptional regulator"/>
    <property type="match status" value="1"/>
</dbReference>
<dbReference type="EMBL" id="CP034752">
    <property type="protein sequence ID" value="QBH98325.1"/>
    <property type="molecule type" value="Genomic_DNA"/>
</dbReference>
<dbReference type="InterPro" id="IPR005119">
    <property type="entry name" value="LysR_subst-bd"/>
</dbReference>
<dbReference type="RefSeq" id="WP_130593252.1">
    <property type="nucleotide sequence ID" value="NZ_CP034752.1"/>
</dbReference>
<dbReference type="InterPro" id="IPR000847">
    <property type="entry name" value="LysR_HTH_N"/>
</dbReference>
<dbReference type="PANTHER" id="PTHR30537:SF5">
    <property type="entry name" value="HTH-TYPE TRANSCRIPTIONAL ACTIVATOR TTDR-RELATED"/>
    <property type="match status" value="1"/>
</dbReference>
<evidence type="ECO:0000313" key="7">
    <source>
        <dbReference type="Proteomes" id="UP000293154"/>
    </source>
</evidence>
<name>A0A411WQP6_9GAMM</name>
<dbReference type="PANTHER" id="PTHR30537">
    <property type="entry name" value="HTH-TYPE TRANSCRIPTIONAL REGULATOR"/>
    <property type="match status" value="1"/>
</dbReference>
<evidence type="ECO:0000313" key="6">
    <source>
        <dbReference type="EMBL" id="QBH98325.1"/>
    </source>
</evidence>
<reference evidence="6 7" key="1">
    <citation type="submission" date="2019-03" db="EMBL/GenBank/DDBJ databases">
        <title>Pragia sp. nov. isolated from the gut tract of Carduelis flavirostris.</title>
        <authorList>
            <person name="Ge Y."/>
        </authorList>
    </citation>
    <scope>NUCLEOTIDE SEQUENCE [LARGE SCALE GENOMIC DNA]</scope>
    <source>
        <strain evidence="6 7">CF-458</strain>
    </source>
</reference>
<proteinExistence type="inferred from homology"/>
<dbReference type="SUPFAM" id="SSF46785">
    <property type="entry name" value="Winged helix' DNA-binding domain"/>
    <property type="match status" value="1"/>
</dbReference>